<reference evidence="7" key="2">
    <citation type="submission" date="2019-01" db="EMBL/GenBank/DDBJ databases">
        <title>Oenococcus sicerae UCMA17102.</title>
        <authorList>
            <person name="Cousin F.J."/>
            <person name="Le Guellec R."/>
            <person name="Cretenet M."/>
        </authorList>
    </citation>
    <scope>NUCLEOTIDE SEQUENCE</scope>
    <source>
        <strain evidence="7">UCMA17102</strain>
    </source>
</reference>
<dbReference type="CDD" id="cd00165">
    <property type="entry name" value="S4"/>
    <property type="match status" value="1"/>
</dbReference>
<evidence type="ECO:0000256" key="4">
    <source>
        <dbReference type="ARBA" id="ARBA00022917"/>
    </source>
</evidence>
<dbReference type="InterPro" id="IPR002942">
    <property type="entry name" value="S4_RNA-bd"/>
</dbReference>
<dbReference type="Proteomes" id="UP000286907">
    <property type="component" value="Chromosome"/>
</dbReference>
<evidence type="ECO:0000313" key="8">
    <source>
        <dbReference type="EMBL" id="QAS69759.1"/>
    </source>
</evidence>
<comment type="subunit">
    <text evidence="5">Associates with stalled 50S ribosomal subunits. Binds to RqcH, 23S rRNA and the P-site tRNA. Does not require RqcH for association with 50S subunits.</text>
</comment>
<evidence type="ECO:0000256" key="2">
    <source>
        <dbReference type="ARBA" id="ARBA00022730"/>
    </source>
</evidence>
<keyword evidence="9" id="KW-1185">Reference proteome</keyword>
<dbReference type="PROSITE" id="PS50889">
    <property type="entry name" value="S4"/>
    <property type="match status" value="1"/>
</dbReference>
<accession>A0AAJ1R8T7</accession>
<dbReference type="SUPFAM" id="SSF55174">
    <property type="entry name" value="Alpha-L RNA-binding motif"/>
    <property type="match status" value="1"/>
</dbReference>
<evidence type="ECO:0000256" key="5">
    <source>
        <dbReference type="HAMAP-Rule" id="MF_00871"/>
    </source>
</evidence>
<proteinExistence type="inferred from homology"/>
<dbReference type="Gene3D" id="3.10.290.10">
    <property type="entry name" value="RNA-binding S4 domain"/>
    <property type="match status" value="1"/>
</dbReference>
<keyword evidence="2 5" id="KW-0699">rRNA-binding</keyword>
<name>A0AAJ1R8T7_9LACO</name>
<reference evidence="8" key="3">
    <citation type="submission" date="2020-01" db="EMBL/GenBank/DDBJ databases">
        <authorList>
            <person name="Cousin F.J."/>
            <person name="Le Guellec R."/>
            <person name="Cretenet M."/>
        </authorList>
    </citation>
    <scope>NUCLEOTIDE SEQUENCE</scope>
    <source>
        <strain evidence="8">UCMA 15228</strain>
    </source>
</reference>
<dbReference type="EMBL" id="CP029684">
    <property type="protein sequence ID" value="QAS69759.1"/>
    <property type="molecule type" value="Genomic_DNA"/>
</dbReference>
<evidence type="ECO:0000256" key="3">
    <source>
        <dbReference type="ARBA" id="ARBA00022884"/>
    </source>
</evidence>
<keyword evidence="3 5" id="KW-0694">RNA-binding</keyword>
<dbReference type="GO" id="GO:0072344">
    <property type="term" value="P:rescue of stalled ribosome"/>
    <property type="evidence" value="ECO:0007669"/>
    <property type="project" value="UniProtKB-UniRule"/>
</dbReference>
<keyword evidence="4 5" id="KW-0648">Protein biosynthesis</keyword>
<dbReference type="AlphaFoldDB" id="A0AAJ1R8T7"/>
<organism evidence="7 10">
    <name type="scientific">Oenococcus sicerae</name>
    <dbReference type="NCBI Taxonomy" id="2203724"/>
    <lineage>
        <taxon>Bacteria</taxon>
        <taxon>Bacillati</taxon>
        <taxon>Bacillota</taxon>
        <taxon>Bacilli</taxon>
        <taxon>Lactobacillales</taxon>
        <taxon>Lactobacillaceae</taxon>
        <taxon>Oenococcus</taxon>
    </lineage>
</organism>
<evidence type="ECO:0000313" key="9">
    <source>
        <dbReference type="Proteomes" id="UP000286907"/>
    </source>
</evidence>
<keyword evidence="1 5" id="KW-0820">tRNA-binding</keyword>
<dbReference type="InterPro" id="IPR025490">
    <property type="entry name" value="RqcP"/>
</dbReference>
<comment type="similarity">
    <text evidence="5">Belongs to the RqcP family.</text>
</comment>
<reference evidence="8 9" key="1">
    <citation type="journal article" date="2019" name="Syst. Appl. Microbiol.">
        <title>Oenococcus sicerae sp. nov., isolated from French cider.</title>
        <authorList>
            <person name="Cousin F.J."/>
            <person name="Le Guellec R."/>
            <person name="Chagnot C."/>
            <person name="Goux D."/>
            <person name="Dalmasso M."/>
            <person name="Laplace J.M."/>
            <person name="Cretenet M."/>
        </authorList>
    </citation>
    <scope>NUCLEOTIDE SEQUENCE [LARGE SCALE GENOMIC DNA]</scope>
    <source>
        <strain evidence="8 9">UCMA 15228</strain>
    </source>
</reference>
<evidence type="ECO:0000259" key="6">
    <source>
        <dbReference type="SMART" id="SM00363"/>
    </source>
</evidence>
<sequence length="88" mass="9803">MRLDKYLKISRLVKRRTLAKEFTDQGRVTVNGKVAKSSSSVALGDVLILAFGGRILTIKITNVSEIVKKNDASEMYELISSENRSKES</sequence>
<gene>
    <name evidence="5" type="primary">rqcP</name>
    <name evidence="8" type="ORF">DLJ48_04095</name>
    <name evidence="7" type="ORF">EVC35_03920</name>
</gene>
<dbReference type="GO" id="GO:0019843">
    <property type="term" value="F:rRNA binding"/>
    <property type="evidence" value="ECO:0007669"/>
    <property type="project" value="UniProtKB-UniRule"/>
</dbReference>
<dbReference type="RefSeq" id="WP_128686165.1">
    <property type="nucleotide sequence ID" value="NZ_CP029684.2"/>
</dbReference>
<evidence type="ECO:0000313" key="10">
    <source>
        <dbReference type="Proteomes" id="UP001167919"/>
    </source>
</evidence>
<dbReference type="InterPro" id="IPR036986">
    <property type="entry name" value="S4_RNA-bd_sf"/>
</dbReference>
<dbReference type="GO" id="GO:0000049">
    <property type="term" value="F:tRNA binding"/>
    <property type="evidence" value="ECO:0007669"/>
    <property type="project" value="UniProtKB-UniRule"/>
</dbReference>
<dbReference type="EMBL" id="SDWY01000002">
    <property type="protein sequence ID" value="MDN6900153.1"/>
    <property type="molecule type" value="Genomic_DNA"/>
</dbReference>
<dbReference type="PIRSF" id="PIRSF038881">
    <property type="entry name" value="RNAbp_HP1423"/>
    <property type="match status" value="1"/>
</dbReference>
<dbReference type="Pfam" id="PF01479">
    <property type="entry name" value="S4"/>
    <property type="match status" value="1"/>
</dbReference>
<dbReference type="Proteomes" id="UP001167919">
    <property type="component" value="Unassembled WGS sequence"/>
</dbReference>
<dbReference type="GO" id="GO:0043023">
    <property type="term" value="F:ribosomal large subunit binding"/>
    <property type="evidence" value="ECO:0007669"/>
    <property type="project" value="UniProtKB-UniRule"/>
</dbReference>
<dbReference type="SMART" id="SM00363">
    <property type="entry name" value="S4"/>
    <property type="match status" value="1"/>
</dbReference>
<protein>
    <recommendedName>
        <fullName evidence="5">RQC P-site tRNA stabilizing factor</fullName>
        <shortName evidence="5">RqcP</shortName>
    </recommendedName>
    <alternativeName>
        <fullName evidence="5">Ribosome-associated protein quality control protein P</fullName>
    </alternativeName>
</protein>
<comment type="function">
    <text evidence="5">Key component of the ribosome quality control system (RQC), a ribosome-associated complex that mediates the extraction of incompletely synthesized nascent chains from stalled ribosomes and their subsequent degradation. RqcH recruits Ala-charged tRNA, and with RqcP directs the elongation of stalled nascent chains on 50S ribosomal subunits, leading to non-templated C-terminal alanine extensions (Ala tail). The Ala tail promotes nascent chain degradation. RqcP is associated with the translocation-like movement of the peptidyl-tRNA from the A-site into the P-site.</text>
</comment>
<evidence type="ECO:0000313" key="7">
    <source>
        <dbReference type="EMBL" id="MDN6900153.1"/>
    </source>
</evidence>
<evidence type="ECO:0000256" key="1">
    <source>
        <dbReference type="ARBA" id="ARBA00022555"/>
    </source>
</evidence>
<feature type="domain" description="RNA-binding S4" evidence="6">
    <location>
        <begin position="1"/>
        <end position="64"/>
    </location>
</feature>
<dbReference type="HAMAP" id="MF_00871">
    <property type="entry name" value="RqcP"/>
    <property type="match status" value="1"/>
</dbReference>